<protein>
    <submittedName>
        <fullName evidence="1">Uncharacterized protein</fullName>
    </submittedName>
</protein>
<evidence type="ECO:0000313" key="1">
    <source>
        <dbReference type="EMBL" id="KAK8883625.1"/>
    </source>
</evidence>
<reference evidence="1 2" key="1">
    <citation type="submission" date="2024-04" db="EMBL/GenBank/DDBJ databases">
        <title>Tritrichomonas musculus Genome.</title>
        <authorList>
            <person name="Alves-Ferreira E."/>
            <person name="Grigg M."/>
            <person name="Lorenzi H."/>
            <person name="Galac M."/>
        </authorList>
    </citation>
    <scope>NUCLEOTIDE SEQUENCE [LARGE SCALE GENOMIC DNA]</scope>
    <source>
        <strain evidence="1 2">EAF2021</strain>
    </source>
</reference>
<sequence length="52" mass="5791">MNVTDGGIDIFANDLQRKKAPNPMDITDDGIEILLSELHPMKVHFLIDVIEG</sequence>
<proteinExistence type="predicted"/>
<accession>A0ABR2K0I4</accession>
<gene>
    <name evidence="1" type="ORF">M9Y10_042720</name>
</gene>
<dbReference type="Proteomes" id="UP001470230">
    <property type="component" value="Unassembled WGS sequence"/>
</dbReference>
<keyword evidence="2" id="KW-1185">Reference proteome</keyword>
<organism evidence="1 2">
    <name type="scientific">Tritrichomonas musculus</name>
    <dbReference type="NCBI Taxonomy" id="1915356"/>
    <lineage>
        <taxon>Eukaryota</taxon>
        <taxon>Metamonada</taxon>
        <taxon>Parabasalia</taxon>
        <taxon>Tritrichomonadida</taxon>
        <taxon>Tritrichomonadidae</taxon>
        <taxon>Tritrichomonas</taxon>
    </lineage>
</organism>
<name>A0ABR2K0I4_9EUKA</name>
<comment type="caution">
    <text evidence="1">The sequence shown here is derived from an EMBL/GenBank/DDBJ whole genome shotgun (WGS) entry which is preliminary data.</text>
</comment>
<dbReference type="EMBL" id="JAPFFF010000008">
    <property type="protein sequence ID" value="KAK8883625.1"/>
    <property type="molecule type" value="Genomic_DNA"/>
</dbReference>
<evidence type="ECO:0000313" key="2">
    <source>
        <dbReference type="Proteomes" id="UP001470230"/>
    </source>
</evidence>